<proteinExistence type="predicted"/>
<dbReference type="AlphaFoldDB" id="A0A2P2NG58"/>
<dbReference type="EMBL" id="GGEC01060971">
    <property type="protein sequence ID" value="MBX41455.1"/>
    <property type="molecule type" value="Transcribed_RNA"/>
</dbReference>
<evidence type="ECO:0000313" key="1">
    <source>
        <dbReference type="EMBL" id="MBX41455.1"/>
    </source>
</evidence>
<protein>
    <submittedName>
        <fullName evidence="1">Uncharacterized protein</fullName>
    </submittedName>
</protein>
<organism evidence="1">
    <name type="scientific">Rhizophora mucronata</name>
    <name type="common">Asiatic mangrove</name>
    <dbReference type="NCBI Taxonomy" id="61149"/>
    <lineage>
        <taxon>Eukaryota</taxon>
        <taxon>Viridiplantae</taxon>
        <taxon>Streptophyta</taxon>
        <taxon>Embryophyta</taxon>
        <taxon>Tracheophyta</taxon>
        <taxon>Spermatophyta</taxon>
        <taxon>Magnoliopsida</taxon>
        <taxon>eudicotyledons</taxon>
        <taxon>Gunneridae</taxon>
        <taxon>Pentapetalae</taxon>
        <taxon>rosids</taxon>
        <taxon>fabids</taxon>
        <taxon>Malpighiales</taxon>
        <taxon>Rhizophoraceae</taxon>
        <taxon>Rhizophora</taxon>
    </lineage>
</organism>
<sequence length="31" mass="3461">MTFSALSQFSITNFRLLILYCSILHVTLGNG</sequence>
<name>A0A2P2NG58_RHIMU</name>
<reference evidence="1" key="1">
    <citation type="submission" date="2018-02" db="EMBL/GenBank/DDBJ databases">
        <title>Rhizophora mucronata_Transcriptome.</title>
        <authorList>
            <person name="Meera S.P."/>
            <person name="Sreeshan A."/>
            <person name="Augustine A."/>
        </authorList>
    </citation>
    <scope>NUCLEOTIDE SEQUENCE</scope>
    <source>
        <tissue evidence="1">Leaf</tissue>
    </source>
</reference>
<accession>A0A2P2NG58</accession>